<evidence type="ECO:0000313" key="7">
    <source>
        <dbReference type="Proteomes" id="UP000182409"/>
    </source>
</evidence>
<evidence type="ECO:0000259" key="4">
    <source>
        <dbReference type="Pfam" id="PF02678"/>
    </source>
</evidence>
<dbReference type="PANTHER" id="PTHR13903">
    <property type="entry name" value="PIRIN-RELATED"/>
    <property type="match status" value="1"/>
</dbReference>
<evidence type="ECO:0000259" key="5">
    <source>
        <dbReference type="Pfam" id="PF05726"/>
    </source>
</evidence>
<evidence type="ECO:0000256" key="2">
    <source>
        <dbReference type="PIRSR" id="PIRSR006232-1"/>
    </source>
</evidence>
<dbReference type="PANTHER" id="PTHR13903:SF8">
    <property type="entry name" value="PIRIN"/>
    <property type="match status" value="1"/>
</dbReference>
<feature type="binding site" evidence="2">
    <location>
        <position position="61"/>
    </location>
    <ligand>
        <name>Fe cation</name>
        <dbReference type="ChEBI" id="CHEBI:24875"/>
    </ligand>
</feature>
<dbReference type="CDD" id="cd02909">
    <property type="entry name" value="cupin_pirin_N"/>
    <property type="match status" value="1"/>
</dbReference>
<dbReference type="InterPro" id="IPR014710">
    <property type="entry name" value="RmlC-like_jellyroll"/>
</dbReference>
<dbReference type="SUPFAM" id="SSF51182">
    <property type="entry name" value="RmlC-like cupins"/>
    <property type="match status" value="1"/>
</dbReference>
<proteinExistence type="inferred from homology"/>
<accession>A0A1H4K8D2</accession>
<organism evidence="6 7">
    <name type="scientific">Terriglobus roseus</name>
    <dbReference type="NCBI Taxonomy" id="392734"/>
    <lineage>
        <taxon>Bacteria</taxon>
        <taxon>Pseudomonadati</taxon>
        <taxon>Acidobacteriota</taxon>
        <taxon>Terriglobia</taxon>
        <taxon>Terriglobales</taxon>
        <taxon>Acidobacteriaceae</taxon>
        <taxon>Terriglobus</taxon>
    </lineage>
</organism>
<protein>
    <recommendedName>
        <fullName evidence="8">Pirin-related protein</fullName>
    </recommendedName>
</protein>
<dbReference type="Proteomes" id="UP000182409">
    <property type="component" value="Unassembled WGS sequence"/>
</dbReference>
<feature type="binding site" evidence="2">
    <location>
        <position position="59"/>
    </location>
    <ligand>
        <name>Fe cation</name>
        <dbReference type="ChEBI" id="CHEBI:24875"/>
    </ligand>
</feature>
<comment type="cofactor">
    <cofactor evidence="2">
        <name>Fe cation</name>
        <dbReference type="ChEBI" id="CHEBI:24875"/>
    </cofactor>
    <text evidence="2">Binds 1 Fe cation per subunit.</text>
</comment>
<name>A0A1H4K8D2_9BACT</name>
<dbReference type="OrthoDB" id="321327at2"/>
<feature type="binding site" evidence="2">
    <location>
        <position position="105"/>
    </location>
    <ligand>
        <name>Fe cation</name>
        <dbReference type="ChEBI" id="CHEBI:24875"/>
    </ligand>
</feature>
<dbReference type="InterPro" id="IPR012093">
    <property type="entry name" value="Pirin"/>
</dbReference>
<evidence type="ECO:0000256" key="3">
    <source>
        <dbReference type="RuleBase" id="RU003457"/>
    </source>
</evidence>
<dbReference type="CDD" id="cd02247">
    <property type="entry name" value="cupin_pirin_C"/>
    <property type="match status" value="1"/>
</dbReference>
<dbReference type="AlphaFoldDB" id="A0A1H4K8D2"/>
<evidence type="ECO:0008006" key="8">
    <source>
        <dbReference type="Google" id="ProtNLM"/>
    </source>
</evidence>
<evidence type="ECO:0000313" key="6">
    <source>
        <dbReference type="EMBL" id="SEB54683.1"/>
    </source>
</evidence>
<sequence length="282" mass="31238">MNVILESRRVVRIDSPSVQGGMNDKHRVRPLISPGNWVETDPFLLLMEDWFPKGVFDPHPHRGMETVTYVLEGRIEHYDNHGHMGTIAAGDAMWMTAGKGVIHNEQPVDGQTVHALQLWINLRSEEKQVSAHLQTLHAVAMPVRKEPGVEARVFSGRSGTTEAPTTNHTPVMMVELRLGPDAEIQHEIPPGFNAFVVLLEGNARVCSPTVNVRAGQIAWFTQSENVSAAFLSADDHGLRALLFAGKPLREPVAARGPFVMSTEEELLVGFRDYRSQGEQFGL</sequence>
<dbReference type="RefSeq" id="WP_074652665.1">
    <property type="nucleotide sequence ID" value="NZ_FNSD01000001.1"/>
</dbReference>
<dbReference type="Pfam" id="PF05726">
    <property type="entry name" value="Pirin_C"/>
    <property type="match status" value="1"/>
</dbReference>
<gene>
    <name evidence="6" type="ORF">SAMN05443244_1059</name>
</gene>
<dbReference type="InterPro" id="IPR003829">
    <property type="entry name" value="Pirin_N_dom"/>
</dbReference>
<dbReference type="PIRSF" id="PIRSF006232">
    <property type="entry name" value="Pirin"/>
    <property type="match status" value="1"/>
</dbReference>
<dbReference type="InterPro" id="IPR011051">
    <property type="entry name" value="RmlC_Cupin_sf"/>
</dbReference>
<dbReference type="Pfam" id="PF02678">
    <property type="entry name" value="Pirin"/>
    <property type="match status" value="1"/>
</dbReference>
<dbReference type="InterPro" id="IPR008778">
    <property type="entry name" value="Pirin_C_dom"/>
</dbReference>
<keyword evidence="2" id="KW-0408">Iron</keyword>
<feature type="binding site" evidence="2">
    <location>
        <position position="103"/>
    </location>
    <ligand>
        <name>Fe cation</name>
        <dbReference type="ChEBI" id="CHEBI:24875"/>
    </ligand>
</feature>
<feature type="domain" description="Pirin N-terminal" evidence="4">
    <location>
        <begin position="54"/>
        <end position="120"/>
    </location>
</feature>
<dbReference type="GO" id="GO:0046872">
    <property type="term" value="F:metal ion binding"/>
    <property type="evidence" value="ECO:0007669"/>
    <property type="project" value="UniProtKB-KW"/>
</dbReference>
<keyword evidence="2" id="KW-0479">Metal-binding</keyword>
<comment type="similarity">
    <text evidence="1 3">Belongs to the pirin family.</text>
</comment>
<dbReference type="EMBL" id="FNSD01000001">
    <property type="protein sequence ID" value="SEB54683.1"/>
    <property type="molecule type" value="Genomic_DNA"/>
</dbReference>
<dbReference type="Gene3D" id="2.60.120.10">
    <property type="entry name" value="Jelly Rolls"/>
    <property type="match status" value="1"/>
</dbReference>
<feature type="domain" description="Pirin C-terminal" evidence="5">
    <location>
        <begin position="173"/>
        <end position="276"/>
    </location>
</feature>
<evidence type="ECO:0000256" key="1">
    <source>
        <dbReference type="ARBA" id="ARBA00008416"/>
    </source>
</evidence>
<reference evidence="6 7" key="1">
    <citation type="submission" date="2016-10" db="EMBL/GenBank/DDBJ databases">
        <authorList>
            <person name="de Groot N.N."/>
        </authorList>
    </citation>
    <scope>NUCLEOTIDE SEQUENCE [LARGE SCALE GENOMIC DNA]</scope>
    <source>
        <strain evidence="6 7">AB35.6</strain>
    </source>
</reference>